<evidence type="ECO:0000313" key="2">
    <source>
        <dbReference type="EMBL" id="PKI40941.1"/>
    </source>
</evidence>
<comment type="caution">
    <text evidence="2">The sequence shown here is derived from an EMBL/GenBank/DDBJ whole genome shotgun (WGS) entry which is preliminary data.</text>
</comment>
<evidence type="ECO:0000256" key="1">
    <source>
        <dbReference type="SAM" id="MobiDB-lite"/>
    </source>
</evidence>
<accession>A0A2I0IAD5</accession>
<sequence>MYTLMCRDLSNDLRGPNSDHSSLPTTLLAEGGPLIRSFPSPFLFVETKRGGGEDQIGGLPLPATPLCKVTEREGWSKGGTLPIEAPYLSLALYHARSLRERRSQKGEPPNLVLPSPSVFVETERGKGD</sequence>
<gene>
    <name evidence="2" type="ORF">CRG98_038469</name>
</gene>
<dbReference type="AlphaFoldDB" id="A0A2I0IAD5"/>
<organism evidence="2 3">
    <name type="scientific">Punica granatum</name>
    <name type="common">Pomegranate</name>
    <dbReference type="NCBI Taxonomy" id="22663"/>
    <lineage>
        <taxon>Eukaryota</taxon>
        <taxon>Viridiplantae</taxon>
        <taxon>Streptophyta</taxon>
        <taxon>Embryophyta</taxon>
        <taxon>Tracheophyta</taxon>
        <taxon>Spermatophyta</taxon>
        <taxon>Magnoliopsida</taxon>
        <taxon>eudicotyledons</taxon>
        <taxon>Gunneridae</taxon>
        <taxon>Pentapetalae</taxon>
        <taxon>rosids</taxon>
        <taxon>malvids</taxon>
        <taxon>Myrtales</taxon>
        <taxon>Lythraceae</taxon>
        <taxon>Punica</taxon>
    </lineage>
</organism>
<evidence type="ECO:0000313" key="3">
    <source>
        <dbReference type="Proteomes" id="UP000233551"/>
    </source>
</evidence>
<feature type="region of interest" description="Disordered" evidence="1">
    <location>
        <begin position="99"/>
        <end position="128"/>
    </location>
</feature>
<name>A0A2I0IAD5_PUNGR</name>
<proteinExistence type="predicted"/>
<keyword evidence="3" id="KW-1185">Reference proteome</keyword>
<protein>
    <submittedName>
        <fullName evidence="2">Uncharacterized protein</fullName>
    </submittedName>
</protein>
<reference evidence="2 3" key="1">
    <citation type="submission" date="2017-11" db="EMBL/GenBank/DDBJ databases">
        <title>De-novo sequencing of pomegranate (Punica granatum L.) genome.</title>
        <authorList>
            <person name="Akparov Z."/>
            <person name="Amiraslanov A."/>
            <person name="Hajiyeva S."/>
            <person name="Abbasov M."/>
            <person name="Kaur K."/>
            <person name="Hamwieh A."/>
            <person name="Solovyev V."/>
            <person name="Salamov A."/>
            <person name="Braich B."/>
            <person name="Kosarev P."/>
            <person name="Mahmoud A."/>
            <person name="Hajiyev E."/>
            <person name="Babayeva S."/>
            <person name="Izzatullayeva V."/>
            <person name="Mammadov A."/>
            <person name="Mammadov A."/>
            <person name="Sharifova S."/>
            <person name="Ojaghi J."/>
            <person name="Eynullazada K."/>
            <person name="Bayramov B."/>
            <person name="Abdulazimova A."/>
            <person name="Shahmuradov I."/>
        </authorList>
    </citation>
    <scope>NUCLEOTIDE SEQUENCE [LARGE SCALE GENOMIC DNA]</scope>
    <source>
        <strain evidence="3">cv. AG2017</strain>
        <tissue evidence="2">Leaf</tissue>
    </source>
</reference>
<dbReference type="Proteomes" id="UP000233551">
    <property type="component" value="Unassembled WGS sequence"/>
</dbReference>
<dbReference type="EMBL" id="PGOL01003458">
    <property type="protein sequence ID" value="PKI40941.1"/>
    <property type="molecule type" value="Genomic_DNA"/>
</dbReference>